<accession>A0A069DCU9</accession>
<gene>
    <name evidence="1" type="ORF">JCM15093_3474</name>
</gene>
<comment type="caution">
    <text evidence="1">The sequence shown here is derived from an EMBL/GenBank/DDBJ whole genome shotgun (WGS) entry which is preliminary data.</text>
</comment>
<reference evidence="1 2" key="1">
    <citation type="journal article" date="2015" name="Microbes Environ.">
        <title>Distribution and evolution of nitrogen fixation genes in the phylum bacteroidetes.</title>
        <authorList>
            <person name="Inoue J."/>
            <person name="Oshima K."/>
            <person name="Suda W."/>
            <person name="Sakamoto M."/>
            <person name="Iino T."/>
            <person name="Noda S."/>
            <person name="Hongoh Y."/>
            <person name="Hattori M."/>
            <person name="Ohkuma M."/>
        </authorList>
    </citation>
    <scope>NUCLEOTIDE SEQUENCE [LARGE SCALE GENOMIC DNA]</scope>
    <source>
        <strain evidence="1 2">JCM 15093</strain>
    </source>
</reference>
<sequence length="59" mass="6323">MKGAKGLTDNDKALIEIVSNTINLDDVHEVEYAAASDVLPDMSMASPELKAAFDKTDGR</sequence>
<protein>
    <submittedName>
        <fullName evidence="1">Uncharacterized protein</fullName>
    </submittedName>
</protein>
<dbReference type="EMBL" id="BAJS01000040">
    <property type="protein sequence ID" value="GAK38159.1"/>
    <property type="molecule type" value="Genomic_DNA"/>
</dbReference>
<organism evidence="1 2">
    <name type="scientific">Bacteroides graminisolvens DSM 19988 = JCM 15093</name>
    <dbReference type="NCBI Taxonomy" id="1121097"/>
    <lineage>
        <taxon>Bacteria</taxon>
        <taxon>Pseudomonadati</taxon>
        <taxon>Bacteroidota</taxon>
        <taxon>Bacteroidia</taxon>
        <taxon>Bacteroidales</taxon>
        <taxon>Bacteroidaceae</taxon>
        <taxon>Bacteroides</taxon>
    </lineage>
</organism>
<keyword evidence="2" id="KW-1185">Reference proteome</keyword>
<proteinExistence type="predicted"/>
<evidence type="ECO:0000313" key="1">
    <source>
        <dbReference type="EMBL" id="GAK38159.1"/>
    </source>
</evidence>
<dbReference type="AlphaFoldDB" id="A0A069DCU9"/>
<evidence type="ECO:0000313" key="2">
    <source>
        <dbReference type="Proteomes" id="UP000027601"/>
    </source>
</evidence>
<dbReference type="Proteomes" id="UP000027601">
    <property type="component" value="Unassembled WGS sequence"/>
</dbReference>
<name>A0A069DCU9_9BACE</name>
<dbReference type="RefSeq" id="WP_024997682.1">
    <property type="nucleotide sequence ID" value="NZ_BAJS01000040.1"/>
</dbReference>